<protein>
    <submittedName>
        <fullName evidence="2">Uncharacterized protein</fullName>
    </submittedName>
</protein>
<keyword evidence="1" id="KW-1133">Transmembrane helix</keyword>
<organism evidence="2 3">
    <name type="scientific">uncultured phage cr61_1</name>
    <dbReference type="NCBI Taxonomy" id="2986417"/>
    <lineage>
        <taxon>Viruses</taxon>
        <taxon>Duplodnaviria</taxon>
        <taxon>Heunggongvirae</taxon>
        <taxon>Uroviricota</taxon>
        <taxon>Caudoviricetes</taxon>
        <taxon>Crassvirales</taxon>
        <taxon>Suoliviridae</taxon>
        <taxon>Oafivirinae</taxon>
        <taxon>Bohxovirus</taxon>
        <taxon>Bohxovirus oralis</taxon>
    </lineage>
</organism>
<name>A0AAE7S2L1_9CAUD</name>
<feature type="transmembrane region" description="Helical" evidence="1">
    <location>
        <begin position="115"/>
        <end position="134"/>
    </location>
</feature>
<dbReference type="GeneID" id="75687014"/>
<reference evidence="2 3" key="1">
    <citation type="submission" date="2021-04" db="EMBL/GenBank/DDBJ databases">
        <authorList>
            <person name="Shkoporov A.N."/>
            <person name="Stockdale S.R."/>
            <person name="Guerin E."/>
            <person name="Ross R.P."/>
            <person name="Hill C."/>
        </authorList>
    </citation>
    <scope>NUCLEOTIDE SEQUENCE [LARGE SCALE GENOMIC DNA]</scope>
    <source>
        <strain evidence="3">cr61_1</strain>
    </source>
</reference>
<dbReference type="RefSeq" id="YP_010509530.1">
    <property type="nucleotide sequence ID" value="NC_067209.1"/>
</dbReference>
<dbReference type="KEGG" id="vg:75687014"/>
<evidence type="ECO:0000313" key="2">
    <source>
        <dbReference type="EMBL" id="QWM90590.1"/>
    </source>
</evidence>
<keyword evidence="3" id="KW-1185">Reference proteome</keyword>
<keyword evidence="1" id="KW-0472">Membrane</keyword>
<evidence type="ECO:0000256" key="1">
    <source>
        <dbReference type="SAM" id="Phobius"/>
    </source>
</evidence>
<dbReference type="Proteomes" id="UP000827408">
    <property type="component" value="Segment"/>
</dbReference>
<dbReference type="EMBL" id="MZ130491">
    <property type="protein sequence ID" value="QWM90590.1"/>
    <property type="molecule type" value="Genomic_DNA"/>
</dbReference>
<gene>
    <name evidence="2" type="primary">gp_67522</name>
</gene>
<keyword evidence="1" id="KW-0812">Transmembrane</keyword>
<proteinExistence type="predicted"/>
<sequence length="146" mass="17307">MNKYFPRTKKEYLVSRLGYDYVVWSLCGRWNDHGFFNVRIPPEYRDLMKQQDFIDLLGWIHENIVKGMGDLTYITFDVLIRISTGLLNKCDIDKDTKIKLHEIIVSQLRDEMFYLINKSLPFLLLIIGLVYSSYCGQTISTRRVTR</sequence>
<evidence type="ECO:0000313" key="3">
    <source>
        <dbReference type="Proteomes" id="UP000827408"/>
    </source>
</evidence>
<accession>A0AAE7S2L1</accession>